<dbReference type="NCBIfam" id="NF041915">
    <property type="entry name" value="HVO_2901"/>
    <property type="match status" value="1"/>
</dbReference>
<name>A0A0W1SLT5_9EURY</name>
<reference evidence="1 2" key="1">
    <citation type="submission" date="2015-12" db="EMBL/GenBank/DDBJ databases">
        <title>Haloferax profundi sp. nov. isolated from the Discovery deep brine-seawater interface in the Red Sea.</title>
        <authorList>
            <person name="Zhang G."/>
            <person name="Stingl U."/>
            <person name="Rashid M."/>
        </authorList>
    </citation>
    <scope>NUCLEOTIDE SEQUENCE [LARGE SCALE GENOMIC DNA]</scope>
    <source>
        <strain evidence="1 2">SB29</strain>
    </source>
</reference>
<sequence length="75" mass="8347">MNSHEISKIGILKLDLDDYTSMAGLQEQRARGRDMLECRGCGAVFPEGRATNDGWTYVCPECEQVEGIGEGLRRL</sequence>
<gene>
    <name evidence="1" type="ORF">AUR66_14660</name>
</gene>
<evidence type="ECO:0000313" key="1">
    <source>
        <dbReference type="EMBL" id="KTG27170.1"/>
    </source>
</evidence>
<dbReference type="EMBL" id="LOPV01000181">
    <property type="protein sequence ID" value="KTG27170.1"/>
    <property type="molecule type" value="Genomic_DNA"/>
</dbReference>
<organism evidence="1 2">
    <name type="scientific">Haloferax profundi</name>
    <dbReference type="NCBI Taxonomy" id="1544718"/>
    <lineage>
        <taxon>Archaea</taxon>
        <taxon>Methanobacteriati</taxon>
        <taxon>Methanobacteriota</taxon>
        <taxon>Stenosarchaea group</taxon>
        <taxon>Halobacteria</taxon>
        <taxon>Halobacteriales</taxon>
        <taxon>Haloferacaceae</taxon>
        <taxon>Haloferax</taxon>
    </lineage>
</organism>
<comment type="caution">
    <text evidence="1">The sequence shown here is derived from an EMBL/GenBank/DDBJ whole genome shotgun (WGS) entry which is preliminary data.</text>
</comment>
<proteinExistence type="predicted"/>
<evidence type="ECO:0008006" key="3">
    <source>
        <dbReference type="Google" id="ProtNLM"/>
    </source>
</evidence>
<protein>
    <recommendedName>
        <fullName evidence="3">Small CPxCG-related zinc finger protein</fullName>
    </recommendedName>
</protein>
<keyword evidence="2" id="KW-1185">Reference proteome</keyword>
<dbReference type="AlphaFoldDB" id="A0A0W1SLT5"/>
<dbReference type="Proteomes" id="UP000053157">
    <property type="component" value="Unassembled WGS sequence"/>
</dbReference>
<dbReference type="InterPro" id="IPR049703">
    <property type="entry name" value="HVO_2901-like"/>
</dbReference>
<accession>A0A0W1SLT5</accession>
<evidence type="ECO:0000313" key="2">
    <source>
        <dbReference type="Proteomes" id="UP000053157"/>
    </source>
</evidence>